<gene>
    <name evidence="1" type="ORF">COT78_00310</name>
</gene>
<name>A0A2H0W7H5_9BACT</name>
<reference evidence="2" key="1">
    <citation type="submission" date="2017-09" db="EMBL/GenBank/DDBJ databases">
        <title>Depth-based differentiation of microbial function through sediment-hosted aquifers and enrichment of novel symbionts in the deep terrestrial subsurface.</title>
        <authorList>
            <person name="Probst A.J."/>
            <person name="Ladd B."/>
            <person name="Jarett J.K."/>
            <person name="Geller-Mcgrath D.E."/>
            <person name="Sieber C.M.K."/>
            <person name="Emerson J.B."/>
            <person name="Anantharaman K."/>
            <person name="Thomas B.C."/>
            <person name="Malmstrom R."/>
            <person name="Stieglmeier M."/>
            <person name="Klingl A."/>
            <person name="Woyke T."/>
            <person name="Ryan C.M."/>
            <person name="Banfield J.F."/>
        </authorList>
    </citation>
    <scope>NUCLEOTIDE SEQUENCE [LARGE SCALE GENOMIC DNA]</scope>
</reference>
<evidence type="ECO:0000313" key="1">
    <source>
        <dbReference type="EMBL" id="PIS08042.1"/>
    </source>
</evidence>
<protein>
    <submittedName>
        <fullName evidence="1">Uncharacterized protein</fullName>
    </submittedName>
</protein>
<organism evidence="1 2">
    <name type="scientific">Candidatus Berkelbacteria bacterium CG10_big_fil_rev_8_21_14_0_10_43_13</name>
    <dbReference type="NCBI Taxonomy" id="1974514"/>
    <lineage>
        <taxon>Bacteria</taxon>
        <taxon>Candidatus Berkelbacteria</taxon>
    </lineage>
</organism>
<dbReference type="AlphaFoldDB" id="A0A2H0W7H5"/>
<proteinExistence type="predicted"/>
<dbReference type="EMBL" id="PEZW01000003">
    <property type="protein sequence ID" value="PIS08042.1"/>
    <property type="molecule type" value="Genomic_DNA"/>
</dbReference>
<sequence>MKIEIDQSGKIEKTSKLTTVAYSNGKSQSIFITAKDKKSIQSLFRKIGQPKIFVYKLFAVLIFVLLKDEFKSQNQIIIDQEYPGYDSLIKDILFDVARLNNIKIDPKNIAFGCIGRKSKAHTKAINSFRNKKADIKLSAKEFYKIVFK</sequence>
<evidence type="ECO:0000313" key="2">
    <source>
        <dbReference type="Proteomes" id="UP000231382"/>
    </source>
</evidence>
<comment type="caution">
    <text evidence="1">The sequence shown here is derived from an EMBL/GenBank/DDBJ whole genome shotgun (WGS) entry which is preliminary data.</text>
</comment>
<dbReference type="Proteomes" id="UP000231382">
    <property type="component" value="Unassembled WGS sequence"/>
</dbReference>
<accession>A0A2H0W7H5</accession>